<proteinExistence type="predicted"/>
<evidence type="ECO:0000256" key="1">
    <source>
        <dbReference type="SAM" id="MobiDB-lite"/>
    </source>
</evidence>
<evidence type="ECO:0000313" key="2">
    <source>
        <dbReference type="EMBL" id="VFA98929.1"/>
    </source>
</evidence>
<dbReference type="Proteomes" id="UP000290439">
    <property type="component" value="Chromosome"/>
</dbReference>
<feature type="region of interest" description="Disordered" evidence="1">
    <location>
        <begin position="103"/>
        <end position="134"/>
    </location>
</feature>
<accession>A0A4U8W268</accession>
<name>A0A4U8W268_9NOCA</name>
<feature type="compositionally biased region" description="Basic and acidic residues" evidence="1">
    <location>
        <begin position="175"/>
        <end position="190"/>
    </location>
</feature>
<evidence type="ECO:0000313" key="3">
    <source>
        <dbReference type="Proteomes" id="UP000290439"/>
    </source>
</evidence>
<gene>
    <name evidence="2" type="ORF">NCTC10797_02708</name>
</gene>
<sequence length="218" mass="23458">MPSNFGDRRLKCLQSGLDSQVLVSAVNRHMCPARVWSRRCRVNAVRSLALADSLSKVTGERTSTRSARRSCGAAHRPAPVPAPAYSAGKGMSRFVAAAEPGTTGYPSATRTPTVPRAACSTSPGAARSPRTRPASGCCRCARPCAMMPPSRWGSLAGTLVDRHPRKRWTCSKGAPTRDRKESSSGEEKTATRAIPEVEVESEHPRAPPRNERRQSHSA</sequence>
<organism evidence="2 3">
    <name type="scientific">Nocardia cyriacigeorgica</name>
    <dbReference type="NCBI Taxonomy" id="135487"/>
    <lineage>
        <taxon>Bacteria</taxon>
        <taxon>Bacillati</taxon>
        <taxon>Actinomycetota</taxon>
        <taxon>Actinomycetes</taxon>
        <taxon>Mycobacteriales</taxon>
        <taxon>Nocardiaceae</taxon>
        <taxon>Nocardia</taxon>
    </lineage>
</organism>
<protein>
    <submittedName>
        <fullName evidence="2">Uncharacterized protein</fullName>
    </submittedName>
</protein>
<feature type="region of interest" description="Disordered" evidence="1">
    <location>
        <begin position="166"/>
        <end position="218"/>
    </location>
</feature>
<dbReference type="EMBL" id="LR215973">
    <property type="protein sequence ID" value="VFA98929.1"/>
    <property type="molecule type" value="Genomic_DNA"/>
</dbReference>
<dbReference type="AlphaFoldDB" id="A0A4U8W268"/>
<reference evidence="2 3" key="1">
    <citation type="submission" date="2019-02" db="EMBL/GenBank/DDBJ databases">
        <authorList>
            <consortium name="Pathogen Informatics"/>
        </authorList>
    </citation>
    <scope>NUCLEOTIDE SEQUENCE [LARGE SCALE GENOMIC DNA]</scope>
    <source>
        <strain evidence="2 3">3012STDY6756504</strain>
    </source>
</reference>
<feature type="compositionally biased region" description="Basic and acidic residues" evidence="1">
    <location>
        <begin position="200"/>
        <end position="218"/>
    </location>
</feature>
<feature type="region of interest" description="Disordered" evidence="1">
    <location>
        <begin position="59"/>
        <end position="85"/>
    </location>
</feature>